<feature type="compositionally biased region" description="Polar residues" evidence="2">
    <location>
        <begin position="774"/>
        <end position="790"/>
    </location>
</feature>
<protein>
    <submittedName>
        <fullName evidence="4">Uncharacterized protein</fullName>
    </submittedName>
</protein>
<dbReference type="EMBL" id="JARGEI010000028">
    <property type="protein sequence ID" value="KAJ8706784.1"/>
    <property type="molecule type" value="Genomic_DNA"/>
</dbReference>
<feature type="signal peptide" evidence="3">
    <location>
        <begin position="1"/>
        <end position="18"/>
    </location>
</feature>
<evidence type="ECO:0000313" key="5">
    <source>
        <dbReference type="Proteomes" id="UP001231518"/>
    </source>
</evidence>
<dbReference type="AlphaFoldDB" id="A0AAD7Y8S1"/>
<feature type="compositionally biased region" description="Basic and acidic residues" evidence="2">
    <location>
        <begin position="463"/>
        <end position="495"/>
    </location>
</feature>
<feature type="region of interest" description="Disordered" evidence="2">
    <location>
        <begin position="1183"/>
        <end position="1202"/>
    </location>
</feature>
<feature type="compositionally biased region" description="Basic residues" evidence="2">
    <location>
        <begin position="372"/>
        <end position="390"/>
    </location>
</feature>
<feature type="compositionally biased region" description="Basic and acidic residues" evidence="2">
    <location>
        <begin position="525"/>
        <end position="534"/>
    </location>
</feature>
<feature type="region of interest" description="Disordered" evidence="2">
    <location>
        <begin position="1022"/>
        <end position="1044"/>
    </location>
</feature>
<feature type="compositionally biased region" description="Basic and acidic residues" evidence="2">
    <location>
        <begin position="508"/>
        <end position="517"/>
    </location>
</feature>
<feature type="region of interest" description="Disordered" evidence="2">
    <location>
        <begin position="774"/>
        <end position="794"/>
    </location>
</feature>
<feature type="region of interest" description="Disordered" evidence="2">
    <location>
        <begin position="555"/>
        <end position="585"/>
    </location>
</feature>
<comment type="caution">
    <text evidence="4">The sequence shown here is derived from an EMBL/GenBank/DDBJ whole genome shotgun (WGS) entry which is preliminary data.</text>
</comment>
<feature type="compositionally biased region" description="Basic and acidic residues" evidence="2">
    <location>
        <begin position="1092"/>
        <end position="1104"/>
    </location>
</feature>
<feature type="compositionally biased region" description="Basic residues" evidence="2">
    <location>
        <begin position="448"/>
        <end position="461"/>
    </location>
</feature>
<name>A0AAD7Y8S1_MYTSE</name>
<keyword evidence="3" id="KW-0732">Signal</keyword>
<evidence type="ECO:0000256" key="1">
    <source>
        <dbReference type="SAM" id="Coils"/>
    </source>
</evidence>
<gene>
    <name evidence="4" type="ORF">PYW07_012862</name>
</gene>
<feature type="compositionally biased region" description="Low complexity" evidence="2">
    <location>
        <begin position="496"/>
        <end position="506"/>
    </location>
</feature>
<reference evidence="4" key="1">
    <citation type="submission" date="2023-03" db="EMBL/GenBank/DDBJ databases">
        <title>Chromosome-level genomes of two armyworms, Mythimna separata and Mythimna loreyi, provide insights into the biosynthesis and reception of sex pheromones.</title>
        <authorList>
            <person name="Zhao H."/>
        </authorList>
    </citation>
    <scope>NUCLEOTIDE SEQUENCE</scope>
    <source>
        <strain evidence="4">BeijingLab</strain>
        <tissue evidence="4">Pupa</tissue>
    </source>
</reference>
<organism evidence="4 5">
    <name type="scientific">Mythimna separata</name>
    <name type="common">Oriental armyworm</name>
    <name type="synonym">Pseudaletia separata</name>
    <dbReference type="NCBI Taxonomy" id="271217"/>
    <lineage>
        <taxon>Eukaryota</taxon>
        <taxon>Metazoa</taxon>
        <taxon>Ecdysozoa</taxon>
        <taxon>Arthropoda</taxon>
        <taxon>Hexapoda</taxon>
        <taxon>Insecta</taxon>
        <taxon>Pterygota</taxon>
        <taxon>Neoptera</taxon>
        <taxon>Endopterygota</taxon>
        <taxon>Lepidoptera</taxon>
        <taxon>Glossata</taxon>
        <taxon>Ditrysia</taxon>
        <taxon>Noctuoidea</taxon>
        <taxon>Noctuidae</taxon>
        <taxon>Noctuinae</taxon>
        <taxon>Hadenini</taxon>
        <taxon>Mythimna</taxon>
    </lineage>
</organism>
<evidence type="ECO:0000256" key="2">
    <source>
        <dbReference type="SAM" id="MobiDB-lite"/>
    </source>
</evidence>
<keyword evidence="1" id="KW-0175">Coiled coil</keyword>
<feature type="region of interest" description="Disordered" evidence="2">
    <location>
        <begin position="1080"/>
        <end position="1104"/>
    </location>
</feature>
<keyword evidence="5" id="KW-1185">Reference proteome</keyword>
<feature type="region of interest" description="Disordered" evidence="2">
    <location>
        <begin position="336"/>
        <end position="396"/>
    </location>
</feature>
<sequence>MRVCTGVLLLGIFAYTHSLAPNVPIDNKRSVNLALETVLEFSDRDKAGDIKFLDNVQNFISKVKTVINNNSNVPTDFRRDFKTPTVDTITDFIQEAIKTLNTYDNTTFKDFFDILDEEIRKYHYRGCKFYELMENHEIRKMIAAKLDALKTQSAEAIKADIKALSEKLTNGNYDKNVTEIVNYIDSLYRQDARKQLQKVISELEAHGNVKPKSNTKLREIIKNAVRSVVFDHYTNLNANVRRDVKQKIDSFWKRFNPNTDGSNNIINKVKKSKLDSRKHIANIEVEQSDYKEAGKKREIMRLDKKRYKHVRKDNTDEPLKGHDKVKKILSPKYTGATFQKRIKSKHQGESSDSESLEFYREPTANAQQNRTKQSKKLPLKASMKSKKKSEKKIVNLTTRISKGSKKPNIWIEESTGRLPKEVLDKLADRLRGQYTTNTARGTNDHSSKKNNKYGKGRKSWHGKMYERKGKKMSGKEYNKKYQNKHITEHETEKDSLSTQDSSQTSSENTEHKYDKISSKKSKAPVRMESKHAERSSAAAKKTPKYLDVPIPAKSVKAVKPPRGGRTAKNKKLAAPARTQRVKYDDASRMKPLQMTPSKKNIILSRKFQASPDQGPPVDRLDMKNKKHQLLEETVNSLEKDLFVIKKIKNLEREIAEVKSKLNDKTKETGEIRNFSETKTGADGKKSINNSIPLQKQYEKLQIADNKTVANTIENKPTQQITSKYNDTKDNIENIKSKINVNANEMKLTEVPLSGAPLKLDQKSYTNQYVLPRINSSVPETKPNPGQTEITGTEKDKSKIGDVMKTGKNINDIYKMRDGSSQITGTANNNKDFLNQSVKDKDPTNLDNVKQSEGIFRADGNMISNNFNDRIEETNSITDDNININEKNKNFQDREYNSIDSLLKSETNFWSNPNIEGETKQSKMLRLAGNRVEKNNVVKVNVKENKSNINVEKKTEVVNKLPQYVPIKNRRPDVNRFIMDMPEYKRKQIETPAGNITIPSAQDIQKTYFEKIALKYDKMMNDSDIAPADSKTNTRTNVKKEKHKQEPNDGIILLQNQPGDLDTIKLYKEFEELKNKLFNESIKKPSKGKRPKTKESKLRVGNEHESNAVNKQSLFLIDERKTDVNLNIGEATPVYRAGLQALEAAGIKNGGIKPTAIPTKATKATSKAAQTVVVTFPNTSNLSTMEGSVPQAPSLESMFGGRP</sequence>
<evidence type="ECO:0000256" key="3">
    <source>
        <dbReference type="SAM" id="SignalP"/>
    </source>
</evidence>
<feature type="coiled-coil region" evidence="1">
    <location>
        <begin position="620"/>
        <end position="667"/>
    </location>
</feature>
<accession>A0AAD7Y8S1</accession>
<evidence type="ECO:0000313" key="4">
    <source>
        <dbReference type="EMBL" id="KAJ8706784.1"/>
    </source>
</evidence>
<feature type="chain" id="PRO_5042258980" evidence="3">
    <location>
        <begin position="19"/>
        <end position="1202"/>
    </location>
</feature>
<feature type="region of interest" description="Disordered" evidence="2">
    <location>
        <begin position="434"/>
        <end position="542"/>
    </location>
</feature>
<dbReference type="Proteomes" id="UP001231518">
    <property type="component" value="Chromosome 30"/>
</dbReference>
<proteinExistence type="predicted"/>